<feature type="compositionally biased region" description="Basic and acidic residues" evidence="3">
    <location>
        <begin position="1"/>
        <end position="24"/>
    </location>
</feature>
<dbReference type="GO" id="GO:0016020">
    <property type="term" value="C:membrane"/>
    <property type="evidence" value="ECO:0007669"/>
    <property type="project" value="UniProtKB-SubCell"/>
</dbReference>
<feature type="transmembrane region" description="Helical" evidence="4">
    <location>
        <begin position="493"/>
        <end position="513"/>
    </location>
</feature>
<evidence type="ECO:0000256" key="2">
    <source>
        <dbReference type="ARBA" id="ARBA00006727"/>
    </source>
</evidence>
<dbReference type="Proteomes" id="UP000811619">
    <property type="component" value="Unassembled WGS sequence"/>
</dbReference>
<feature type="transmembrane region" description="Helical" evidence="4">
    <location>
        <begin position="347"/>
        <end position="367"/>
    </location>
</feature>
<dbReference type="PANTHER" id="PTHR11360:SF130">
    <property type="entry name" value="MAJOR FACILITATOR SUPERFAMILY (MFS) PROFILE DOMAIN-CONTAINING PROTEIN-RELATED"/>
    <property type="match status" value="1"/>
</dbReference>
<evidence type="ECO:0000256" key="4">
    <source>
        <dbReference type="SAM" id="Phobius"/>
    </source>
</evidence>
<reference evidence="5" key="1">
    <citation type="journal article" date="2020" name="bioRxiv">
        <title>Whole genome comparisons of ergot fungi reveals the divergence and evolution of species within the genus Claviceps are the result of varying mechanisms driving genome evolution and host range expansion.</title>
        <authorList>
            <person name="Wyka S.A."/>
            <person name="Mondo S.J."/>
            <person name="Liu M."/>
            <person name="Dettman J."/>
            <person name="Nalam V."/>
            <person name="Broders K.D."/>
        </authorList>
    </citation>
    <scope>NUCLEOTIDE SEQUENCE</scope>
    <source>
        <strain evidence="5">CCC 489</strain>
    </source>
</reference>
<evidence type="ECO:0000313" key="6">
    <source>
        <dbReference type="Proteomes" id="UP000811619"/>
    </source>
</evidence>
<dbReference type="InterPro" id="IPR036259">
    <property type="entry name" value="MFS_trans_sf"/>
</dbReference>
<feature type="transmembrane region" description="Helical" evidence="4">
    <location>
        <begin position="296"/>
        <end position="317"/>
    </location>
</feature>
<comment type="caution">
    <text evidence="5">The sequence shown here is derived from an EMBL/GenBank/DDBJ whole genome shotgun (WGS) entry which is preliminary data.</text>
</comment>
<feature type="region of interest" description="Disordered" evidence="3">
    <location>
        <begin position="110"/>
        <end position="161"/>
    </location>
</feature>
<dbReference type="SUPFAM" id="SSF103473">
    <property type="entry name" value="MFS general substrate transporter"/>
    <property type="match status" value="1"/>
</dbReference>
<feature type="transmembrane region" description="Helical" evidence="4">
    <location>
        <begin position="563"/>
        <end position="582"/>
    </location>
</feature>
<evidence type="ECO:0000313" key="5">
    <source>
        <dbReference type="EMBL" id="KAG5918709.1"/>
    </source>
</evidence>
<feature type="transmembrane region" description="Helical" evidence="4">
    <location>
        <begin position="467"/>
        <end position="487"/>
    </location>
</feature>
<keyword evidence="4" id="KW-0472">Membrane</keyword>
<feature type="transmembrane region" description="Helical" evidence="4">
    <location>
        <begin position="261"/>
        <end position="284"/>
    </location>
</feature>
<feature type="region of interest" description="Disordered" evidence="3">
    <location>
        <begin position="1"/>
        <end position="40"/>
    </location>
</feature>
<evidence type="ECO:0000256" key="3">
    <source>
        <dbReference type="SAM" id="MobiDB-lite"/>
    </source>
</evidence>
<dbReference type="Gene3D" id="1.20.1250.20">
    <property type="entry name" value="MFS general substrate transporter like domains"/>
    <property type="match status" value="2"/>
</dbReference>
<dbReference type="InterPro" id="IPR011701">
    <property type="entry name" value="MFS"/>
</dbReference>
<feature type="transmembrane region" description="Helical" evidence="4">
    <location>
        <begin position="236"/>
        <end position="255"/>
    </location>
</feature>
<sequence>MTHVENGKEQCTSHKLPLDNDLPPRVRSSRDRRRHSLGPLPSKVDAICHLTSMTQPVPLLSSPILPETKSRTILSIVSCTNSFALASTCPSKLPHDSPLHVGAAAAQANMTTTANTPASRHEETPRTREKSMTQLYQSRSPENGGGAAEAAAESAAPSLLPSSPPDGGYEAWAQVLSGHLVVAVTWGYGASFGVFQNYYEGTLPHSASDISWIGGFQIFCLLFVSTLSGRATDAGLARAVVTAGAVLLVLGSFMTSLATEYWQIFLAQGLCVGVGQGLMWLPSVTIISTYFVRRRVFAVTAAATGTSTGGIVFPAMVQHLIPRIGKYIFQLHTKSRLTGPWEQGFPWAVRCMSFVMLAMMIVVLALLRTRLPPRKSGPLVEWGAFKEGSYMLFTFGIFLLYWTLYFGFFYKHHLMKLISTSQIQVYAVEELHLSQSAAVNLIIAINACGLPIRAPCGYLADRYIGPLNCLIPWVALCGILMFCWAALNSIAGLYVFAVLYGLASAAAMGLFAGTVPSLTKDLDKIGTRVGMVLTLMSLGPLTGPPVAGALIRSSGGNYLASQIWAGVALLVGSMALAWARVLRTGLRLRTKI</sequence>
<dbReference type="OrthoDB" id="2019491at2759"/>
<keyword evidence="6" id="KW-1185">Reference proteome</keyword>
<keyword evidence="4" id="KW-0812">Transmembrane</keyword>
<keyword evidence="4" id="KW-1133">Transmembrane helix</keyword>
<comment type="subcellular location">
    <subcellularLocation>
        <location evidence="1">Membrane</location>
        <topology evidence="1">Multi-pass membrane protein</topology>
    </subcellularLocation>
</comment>
<dbReference type="Pfam" id="PF07690">
    <property type="entry name" value="MFS_1"/>
    <property type="match status" value="1"/>
</dbReference>
<evidence type="ECO:0000256" key="1">
    <source>
        <dbReference type="ARBA" id="ARBA00004141"/>
    </source>
</evidence>
<dbReference type="AlphaFoldDB" id="A0A8K0J1Y4"/>
<gene>
    <name evidence="5" type="ORF">E4U42_006761</name>
</gene>
<feature type="transmembrane region" description="Helical" evidence="4">
    <location>
        <begin position="210"/>
        <end position="229"/>
    </location>
</feature>
<accession>A0A8K0J1Y4</accession>
<evidence type="ECO:0008006" key="7">
    <source>
        <dbReference type="Google" id="ProtNLM"/>
    </source>
</evidence>
<dbReference type="GO" id="GO:0022857">
    <property type="term" value="F:transmembrane transporter activity"/>
    <property type="evidence" value="ECO:0007669"/>
    <property type="project" value="InterPro"/>
</dbReference>
<feature type="compositionally biased region" description="Low complexity" evidence="3">
    <location>
        <begin position="148"/>
        <end position="161"/>
    </location>
</feature>
<proteinExistence type="inferred from homology"/>
<protein>
    <recommendedName>
        <fullName evidence="7">Monocarboxylate transporter 4</fullName>
    </recommendedName>
</protein>
<comment type="similarity">
    <text evidence="2">Belongs to the major facilitator superfamily. Monocarboxylate porter (TC 2.A.1.13) family.</text>
</comment>
<dbReference type="EMBL" id="SRPY01000718">
    <property type="protein sequence ID" value="KAG5918709.1"/>
    <property type="molecule type" value="Genomic_DNA"/>
</dbReference>
<dbReference type="PANTHER" id="PTHR11360">
    <property type="entry name" value="MONOCARBOXYLATE TRANSPORTER"/>
    <property type="match status" value="1"/>
</dbReference>
<organism evidence="5 6">
    <name type="scientific">Claviceps africana</name>
    <dbReference type="NCBI Taxonomy" id="83212"/>
    <lineage>
        <taxon>Eukaryota</taxon>
        <taxon>Fungi</taxon>
        <taxon>Dikarya</taxon>
        <taxon>Ascomycota</taxon>
        <taxon>Pezizomycotina</taxon>
        <taxon>Sordariomycetes</taxon>
        <taxon>Hypocreomycetidae</taxon>
        <taxon>Hypocreales</taxon>
        <taxon>Clavicipitaceae</taxon>
        <taxon>Claviceps</taxon>
    </lineage>
</organism>
<feature type="transmembrane region" description="Helical" evidence="4">
    <location>
        <begin position="388"/>
        <end position="410"/>
    </location>
</feature>
<name>A0A8K0J1Y4_9HYPO</name>
<feature type="compositionally biased region" description="Basic and acidic residues" evidence="3">
    <location>
        <begin position="119"/>
        <end position="131"/>
    </location>
</feature>
<dbReference type="InterPro" id="IPR050327">
    <property type="entry name" value="Proton-linked_MCT"/>
</dbReference>